<dbReference type="InterPro" id="IPR017748">
    <property type="entry name" value="TagF"/>
</dbReference>
<sequence length="243" mass="26420">MITAPSIFGKLPAQGDFVRHNAPLAQVAMWRNWFDPGHAEAPVRAPALSIVGHAPHWLHLTPPSLTGQARLRAAEPCHFILRTRGLKFPGEGSYLIGVVAASRDRVGRRYPLVVWQSVSAQWAEELLSAPAHWLTDLVQLVHDHTRLPDRSGLAAAVDALWASHRPGWRGRIRVSFKRLAGARNQAASGNLPDDSFTGPEAIRDDWPPHLLRSGSLGSVWQAGTGCAIEIDGVPAIRDIVAGL</sequence>
<evidence type="ECO:0000313" key="2">
    <source>
        <dbReference type="Proteomes" id="UP000031843"/>
    </source>
</evidence>
<dbReference type="AlphaFoldDB" id="A0A0C4Y5E4"/>
<protein>
    <submittedName>
        <fullName evidence="1">Putative cytoplasmic protein</fullName>
    </submittedName>
</protein>
<evidence type="ECO:0000313" key="1">
    <source>
        <dbReference type="EMBL" id="AJG18150.1"/>
    </source>
</evidence>
<dbReference type="InterPro" id="IPR038225">
    <property type="entry name" value="TagF_sf"/>
</dbReference>
<name>A0A0C4Y5E4_9BURK</name>
<dbReference type="Pfam" id="PF09867">
    <property type="entry name" value="TagF_N"/>
    <property type="match status" value="2"/>
</dbReference>
<keyword evidence="2" id="KW-1185">Reference proteome</keyword>
<dbReference type="Proteomes" id="UP000031843">
    <property type="component" value="Chromosome main"/>
</dbReference>
<dbReference type="KEGG" id="cbw:RR42_m0738"/>
<accession>A0A0C4Y5E4</accession>
<reference evidence="1 2" key="1">
    <citation type="journal article" date="2015" name="Genome Announc.">
        <title>Complete Genome Sequence of Cupriavidus basilensis 4G11, Isolated from the Oak Ridge Field Research Center Site.</title>
        <authorList>
            <person name="Ray J."/>
            <person name="Waters R.J."/>
            <person name="Skerker J.M."/>
            <person name="Kuehl J.V."/>
            <person name="Price M.N."/>
            <person name="Huang J."/>
            <person name="Chakraborty R."/>
            <person name="Arkin A.P."/>
            <person name="Deutschbauer A."/>
        </authorList>
    </citation>
    <scope>NUCLEOTIDE SEQUENCE [LARGE SCALE GENOMIC DNA]</scope>
    <source>
        <strain evidence="1">4G11</strain>
    </source>
</reference>
<dbReference type="Gene3D" id="3.40.1730.10">
    <property type="entry name" value="pa0076 domain"/>
    <property type="match status" value="1"/>
</dbReference>
<proteinExistence type="predicted"/>
<gene>
    <name evidence="1" type="ORF">RR42_m0738</name>
</gene>
<organism evidence="1 2">
    <name type="scientific">Cupriavidus basilensis</name>
    <dbReference type="NCBI Taxonomy" id="68895"/>
    <lineage>
        <taxon>Bacteria</taxon>
        <taxon>Pseudomonadati</taxon>
        <taxon>Pseudomonadota</taxon>
        <taxon>Betaproteobacteria</taxon>
        <taxon>Burkholderiales</taxon>
        <taxon>Burkholderiaceae</taxon>
        <taxon>Cupriavidus</taxon>
    </lineage>
</organism>
<dbReference type="EMBL" id="CP010536">
    <property type="protein sequence ID" value="AJG18150.1"/>
    <property type="molecule type" value="Genomic_DNA"/>
</dbReference>
<dbReference type="STRING" id="68895.RR42_m0738"/>